<dbReference type="HOGENOM" id="CLU_2992939_0_0_10"/>
<sequence length="57" mass="6660">MYPQSVKKQTIILTQKLYLSMLTITHHAPLQKLIYNRKAFDNKDFSPNIAPKADEKQ</sequence>
<protein>
    <submittedName>
        <fullName evidence="1">Uncharacterized protein</fullName>
    </submittedName>
</protein>
<accession>E6MNH2</accession>
<comment type="caution">
    <text evidence="1">The sequence shown here is derived from an EMBL/GenBank/DDBJ whole genome shotgun (WGS) entry which is preliminary data.</text>
</comment>
<name>E6MNH2_9BACT</name>
<evidence type="ECO:0000313" key="2">
    <source>
        <dbReference type="Proteomes" id="UP000003874"/>
    </source>
</evidence>
<dbReference type="AlphaFoldDB" id="E6MNH2"/>
<keyword evidence="2" id="KW-1185">Reference proteome</keyword>
<organism evidence="1 2">
    <name type="scientific">Segatella salivae DSM 15606</name>
    <dbReference type="NCBI Taxonomy" id="888832"/>
    <lineage>
        <taxon>Bacteria</taxon>
        <taxon>Pseudomonadati</taxon>
        <taxon>Bacteroidota</taxon>
        <taxon>Bacteroidia</taxon>
        <taxon>Bacteroidales</taxon>
        <taxon>Prevotellaceae</taxon>
        <taxon>Segatella</taxon>
    </lineage>
</organism>
<reference evidence="1 2" key="1">
    <citation type="submission" date="2010-12" db="EMBL/GenBank/DDBJ databases">
        <authorList>
            <person name="Muzny D."/>
            <person name="Qin X."/>
            <person name="Deng J."/>
            <person name="Jiang H."/>
            <person name="Liu Y."/>
            <person name="Qu J."/>
            <person name="Song X.-Z."/>
            <person name="Zhang L."/>
            <person name="Thornton R."/>
            <person name="Coyle M."/>
            <person name="Francisco L."/>
            <person name="Jackson L."/>
            <person name="Javaid M."/>
            <person name="Korchina V."/>
            <person name="Kovar C."/>
            <person name="Mata R."/>
            <person name="Mathew T."/>
            <person name="Ngo R."/>
            <person name="Nguyen L."/>
            <person name="Nguyen N."/>
            <person name="Okwuonu G."/>
            <person name="Ongeri F."/>
            <person name="Pham C."/>
            <person name="Simmons D."/>
            <person name="Wilczek-Boney K."/>
            <person name="Hale W."/>
            <person name="Jakkamsetti A."/>
            <person name="Pham P."/>
            <person name="Ruth R."/>
            <person name="San Lucas F."/>
            <person name="Warren J."/>
            <person name="Zhang J."/>
            <person name="Zhao Z."/>
            <person name="Zhou C."/>
            <person name="Zhu D."/>
            <person name="Lee S."/>
            <person name="Bess C."/>
            <person name="Blankenburg K."/>
            <person name="Forbes L."/>
            <person name="Fu Q."/>
            <person name="Gubbala S."/>
            <person name="Hirani K."/>
            <person name="Jayaseelan J.C."/>
            <person name="Lara F."/>
            <person name="Munidasa M."/>
            <person name="Palculict T."/>
            <person name="Patil S."/>
            <person name="Pu L.-L."/>
            <person name="Saada N."/>
            <person name="Tang L."/>
            <person name="Weissenberger G."/>
            <person name="Zhu Y."/>
            <person name="Hemphill L."/>
            <person name="Shang Y."/>
            <person name="Youmans B."/>
            <person name="Ayvaz T."/>
            <person name="Ross M."/>
            <person name="Santibanez J."/>
            <person name="Aqrawi P."/>
            <person name="Gross S."/>
            <person name="Joshi V."/>
            <person name="Fowler G."/>
            <person name="Nazareth L."/>
            <person name="Reid J."/>
            <person name="Worley K."/>
            <person name="Petrosino J."/>
            <person name="Highlander S."/>
            <person name="Gibbs R."/>
        </authorList>
    </citation>
    <scope>NUCLEOTIDE SEQUENCE [LARGE SCALE GENOMIC DNA]</scope>
    <source>
        <strain evidence="1 2">DSM 15606</strain>
    </source>
</reference>
<gene>
    <name evidence="1" type="ORF">HMPREF9420_1040</name>
</gene>
<proteinExistence type="predicted"/>
<dbReference type="Proteomes" id="UP000003874">
    <property type="component" value="Unassembled WGS sequence"/>
</dbReference>
<evidence type="ECO:0000313" key="1">
    <source>
        <dbReference type="EMBL" id="EFV04886.1"/>
    </source>
</evidence>
<dbReference type="EMBL" id="AEQO01000106">
    <property type="protein sequence ID" value="EFV04886.1"/>
    <property type="molecule type" value="Genomic_DNA"/>
</dbReference>